<organism evidence="1 2">
    <name type="scientific">Actinophytocola algeriensis</name>
    <dbReference type="NCBI Taxonomy" id="1768010"/>
    <lineage>
        <taxon>Bacteria</taxon>
        <taxon>Bacillati</taxon>
        <taxon>Actinomycetota</taxon>
        <taxon>Actinomycetes</taxon>
        <taxon>Pseudonocardiales</taxon>
        <taxon>Pseudonocardiaceae</taxon>
    </lineage>
</organism>
<dbReference type="Proteomes" id="UP000520767">
    <property type="component" value="Unassembled WGS sequence"/>
</dbReference>
<dbReference type="SUPFAM" id="SSF53720">
    <property type="entry name" value="ALDH-like"/>
    <property type="match status" value="1"/>
</dbReference>
<keyword evidence="2" id="KW-1185">Reference proteome</keyword>
<dbReference type="EMBL" id="JACHJQ010000016">
    <property type="protein sequence ID" value="MBB4912747.1"/>
    <property type="molecule type" value="Genomic_DNA"/>
</dbReference>
<dbReference type="InterPro" id="IPR016161">
    <property type="entry name" value="Ald_DH/histidinol_DH"/>
</dbReference>
<evidence type="ECO:0000313" key="2">
    <source>
        <dbReference type="Proteomes" id="UP000520767"/>
    </source>
</evidence>
<dbReference type="AlphaFoldDB" id="A0A7W7VJK4"/>
<evidence type="ECO:0000313" key="1">
    <source>
        <dbReference type="EMBL" id="MBB4912747.1"/>
    </source>
</evidence>
<dbReference type="EC" id="1.2.1.28" evidence="1"/>
<comment type="caution">
    <text evidence="1">The sequence shown here is derived from an EMBL/GenBank/DDBJ whole genome shotgun (WGS) entry which is preliminary data.</text>
</comment>
<reference evidence="1 2" key="1">
    <citation type="submission" date="2020-08" db="EMBL/GenBank/DDBJ databases">
        <title>Genomic Encyclopedia of Type Strains, Phase III (KMG-III): the genomes of soil and plant-associated and newly described type strains.</title>
        <authorList>
            <person name="Whitman W."/>
        </authorList>
    </citation>
    <scope>NUCLEOTIDE SEQUENCE [LARGE SCALE GENOMIC DNA]</scope>
    <source>
        <strain evidence="1 2">CECT 8960</strain>
    </source>
</reference>
<keyword evidence="1" id="KW-0560">Oxidoreductase</keyword>
<gene>
    <name evidence="1" type="ORF">FHR82_009021</name>
</gene>
<protein>
    <submittedName>
        <fullName evidence="1">Benzaldehyde dehydrogenase (NAD)</fullName>
        <ecNumber evidence="1">1.2.1.28</ecNumber>
    </submittedName>
</protein>
<proteinExistence type="predicted"/>
<dbReference type="GO" id="GO:0018479">
    <property type="term" value="F:benzaldehyde dehydrogenase (NAD+) activity"/>
    <property type="evidence" value="ECO:0007669"/>
    <property type="project" value="UniProtKB-EC"/>
</dbReference>
<sequence length="47" mass="5263">MNDETIAPFGGIGDSGGTSRFGAFVNLDEFTRWQWLTLRDEQSTPQL</sequence>
<name>A0A7W7VJK4_9PSEU</name>
<accession>A0A7W7VJK4</accession>